<reference evidence="2 3" key="1">
    <citation type="journal article" date="2009" name="Nature">
        <title>The Sorghum bicolor genome and the diversification of grasses.</title>
        <authorList>
            <person name="Paterson A.H."/>
            <person name="Bowers J.E."/>
            <person name="Bruggmann R."/>
            <person name="Dubchak I."/>
            <person name="Grimwood J."/>
            <person name="Gundlach H."/>
            <person name="Haberer G."/>
            <person name="Hellsten U."/>
            <person name="Mitros T."/>
            <person name="Poliakov A."/>
            <person name="Schmutz J."/>
            <person name="Spannagl M."/>
            <person name="Tang H."/>
            <person name="Wang X."/>
            <person name="Wicker T."/>
            <person name="Bharti A.K."/>
            <person name="Chapman J."/>
            <person name="Feltus F.A."/>
            <person name="Gowik U."/>
            <person name="Grigoriev I.V."/>
            <person name="Lyons E."/>
            <person name="Maher C.A."/>
            <person name="Martis M."/>
            <person name="Narechania A."/>
            <person name="Otillar R.P."/>
            <person name="Penning B.W."/>
            <person name="Salamov A.A."/>
            <person name="Wang Y."/>
            <person name="Zhang L."/>
            <person name="Carpita N.C."/>
            <person name="Freeling M."/>
            <person name="Gingle A.R."/>
            <person name="Hash C.T."/>
            <person name="Keller B."/>
            <person name="Klein P."/>
            <person name="Kresovich S."/>
            <person name="McCann M.C."/>
            <person name="Ming R."/>
            <person name="Peterson D.G."/>
            <person name="Mehboob-ur-Rahman"/>
            <person name="Ware D."/>
            <person name="Westhoff P."/>
            <person name="Mayer K.F."/>
            <person name="Messing J."/>
            <person name="Rokhsar D.S."/>
        </authorList>
    </citation>
    <scope>NUCLEOTIDE SEQUENCE [LARGE SCALE GENOMIC DNA]</scope>
    <source>
        <strain evidence="3">cv. BTx623</strain>
    </source>
</reference>
<dbReference type="GO" id="GO:0009767">
    <property type="term" value="P:photosynthetic electron transport chain"/>
    <property type="evidence" value="ECO:0007669"/>
    <property type="project" value="InterPro"/>
</dbReference>
<keyword evidence="1" id="KW-0812">Transmembrane</keyword>
<dbReference type="Gramene" id="OQU76188">
    <property type="protein sequence ID" value="OQU76188"/>
    <property type="gene ID" value="SORBI_3010G105701"/>
</dbReference>
<dbReference type="AlphaFoldDB" id="A0A1W0VSD2"/>
<keyword evidence="1" id="KW-1133">Transmembrane helix</keyword>
<accession>A0A1W0VSD2</accession>
<dbReference type="GO" id="GO:0009521">
    <property type="term" value="C:photosystem"/>
    <property type="evidence" value="ECO:0007669"/>
    <property type="project" value="InterPro"/>
</dbReference>
<keyword evidence="1" id="KW-0472">Membrane</keyword>
<organism evidence="2 3">
    <name type="scientific">Sorghum bicolor</name>
    <name type="common">Sorghum</name>
    <name type="synonym">Sorghum vulgare</name>
    <dbReference type="NCBI Taxonomy" id="4558"/>
    <lineage>
        <taxon>Eukaryota</taxon>
        <taxon>Viridiplantae</taxon>
        <taxon>Streptophyta</taxon>
        <taxon>Embryophyta</taxon>
        <taxon>Tracheophyta</taxon>
        <taxon>Spermatophyta</taxon>
        <taxon>Magnoliopsida</taxon>
        <taxon>Liliopsida</taxon>
        <taxon>Poales</taxon>
        <taxon>Poaceae</taxon>
        <taxon>PACMAD clade</taxon>
        <taxon>Panicoideae</taxon>
        <taxon>Andropogonodae</taxon>
        <taxon>Andropogoneae</taxon>
        <taxon>Sorghinae</taxon>
        <taxon>Sorghum</taxon>
    </lineage>
</organism>
<evidence type="ECO:0000313" key="3">
    <source>
        <dbReference type="Proteomes" id="UP000000768"/>
    </source>
</evidence>
<keyword evidence="3" id="KW-1185">Reference proteome</keyword>
<evidence type="ECO:0000256" key="1">
    <source>
        <dbReference type="SAM" id="Phobius"/>
    </source>
</evidence>
<dbReference type="SUPFAM" id="SSF161077">
    <property type="entry name" value="Photosystem II antenna protein-like"/>
    <property type="match status" value="1"/>
</dbReference>
<sequence length="118" mass="13887">MVVDPCWIYCIHVEARGFREIFFSIWHLHFNVFFTAVLQVFYSVFCKFARPSEFYGATGHEWNATSTTNSKTDLYGVTQQTKEHFAHILFVVIMYAHSMYTYSYETVASICTYLLAEY</sequence>
<gene>
    <name evidence="2" type="ORF">SORBI_3010G105701</name>
</gene>
<dbReference type="InterPro" id="IPR036001">
    <property type="entry name" value="PS_II_antenna-like_sf"/>
</dbReference>
<reference evidence="3" key="2">
    <citation type="journal article" date="2018" name="Plant J.">
        <title>The Sorghum bicolor reference genome: improved assembly, gene annotations, a transcriptome atlas, and signatures of genome organization.</title>
        <authorList>
            <person name="McCormick R.F."/>
            <person name="Truong S.K."/>
            <person name="Sreedasyam A."/>
            <person name="Jenkins J."/>
            <person name="Shu S."/>
            <person name="Sims D."/>
            <person name="Kennedy M."/>
            <person name="Amirebrahimi M."/>
            <person name="Weers B.D."/>
            <person name="McKinley B."/>
            <person name="Mattison A."/>
            <person name="Morishige D.T."/>
            <person name="Grimwood J."/>
            <person name="Schmutz J."/>
            <person name="Mullet J.E."/>
        </authorList>
    </citation>
    <scope>NUCLEOTIDE SEQUENCE [LARGE SCALE GENOMIC DNA]</scope>
    <source>
        <strain evidence="3">cv. BTx623</strain>
    </source>
</reference>
<dbReference type="InParanoid" id="A0A1W0VSD2"/>
<dbReference type="EMBL" id="CM000769">
    <property type="protein sequence ID" value="OQU76188.1"/>
    <property type="molecule type" value="Genomic_DNA"/>
</dbReference>
<proteinExistence type="predicted"/>
<dbReference type="GO" id="GO:0016168">
    <property type="term" value="F:chlorophyll binding"/>
    <property type="evidence" value="ECO:0007669"/>
    <property type="project" value="InterPro"/>
</dbReference>
<protein>
    <submittedName>
        <fullName evidence="2">Uncharacterized protein</fullName>
    </submittedName>
</protein>
<evidence type="ECO:0000313" key="2">
    <source>
        <dbReference type="EMBL" id="OQU76188.1"/>
    </source>
</evidence>
<feature type="transmembrane region" description="Helical" evidence="1">
    <location>
        <begin position="25"/>
        <end position="45"/>
    </location>
</feature>
<name>A0A1W0VSD2_SORBI</name>
<dbReference type="Proteomes" id="UP000000768">
    <property type="component" value="Chromosome 10"/>
</dbReference>